<evidence type="ECO:0000256" key="6">
    <source>
        <dbReference type="ARBA" id="ARBA00023152"/>
    </source>
</evidence>
<dbReference type="RefSeq" id="WP_153714728.1">
    <property type="nucleotide sequence ID" value="NZ_CP045871.1"/>
</dbReference>
<dbReference type="GO" id="GO:0005829">
    <property type="term" value="C:cytosol"/>
    <property type="evidence" value="ECO:0007669"/>
    <property type="project" value="TreeGrafter"/>
</dbReference>
<sequence>MTARKTTALIILDGFGRRAESQDNAILAAATPFIDQLEKGVCAELKTSGLAVGLPDGQMGNSEVGHMNLGAGRVVYQDFTRITKAMNDGGLLTNPAIDDAIQACKSADSTLHLMGLLSPGGVHSHQDHILAVAEGALAAGVRVRIHAFTDGRDTPPRSAEPSLADAERRLSAAGDGAIASIAGRYWAMDRDQRWDRVEKAYRAMVLGHAEHDAASAVQALNDAYARDENDEFVAPTLINGGAPFAAGDQVVFMNFRPDRAREMVQALTASEFDGFERGYAPIAVTSLTRYAASLDARVAFAPQSLDNTLGEWMQKLGKTQLRIAETEKYAHVTFFFSGGREQPYDGETRELIPSPNVATYDLQPEMSAPELTEKLCAAIRSGQHDLIICNYANGDMVGHTGNFAAAVKAIETLDDCVRQVANAINEVGGSALITADHGNAEMMRDPTSGQPHTAHTTGPVPLYVIGHPGPVRSGALEDVAPTLLAMMGVDKPGAMTGVSLI</sequence>
<feature type="domain" description="BPG-independent PGAM N-terminal" evidence="15">
    <location>
        <begin position="82"/>
        <end position="291"/>
    </location>
</feature>
<dbReference type="CDD" id="cd16010">
    <property type="entry name" value="iPGM"/>
    <property type="match status" value="1"/>
</dbReference>
<evidence type="ECO:0000259" key="15">
    <source>
        <dbReference type="Pfam" id="PF06415"/>
    </source>
</evidence>
<evidence type="ECO:0000256" key="8">
    <source>
        <dbReference type="ARBA" id="ARBA00023235"/>
    </source>
</evidence>
<dbReference type="HAMAP" id="MF_01038">
    <property type="entry name" value="GpmI"/>
    <property type="match status" value="1"/>
</dbReference>
<dbReference type="OrthoDB" id="9800863at2"/>
<evidence type="ECO:0000256" key="4">
    <source>
        <dbReference type="ARBA" id="ARBA00008819"/>
    </source>
</evidence>
<protein>
    <recommendedName>
        <fullName evidence="9 10">2,3-bisphosphoglycerate-independent phosphoglycerate mutase</fullName>
        <shortName evidence="9">BPG-independent PGAM</shortName>
        <shortName evidence="9">Phosphoglyceromutase</shortName>
        <shortName evidence="9">iPGM</shortName>
        <ecNumber evidence="9 10">5.4.2.12</ecNumber>
    </recommendedName>
</protein>
<proteinExistence type="inferred from homology"/>
<comment type="function">
    <text evidence="2 9">Catalyzes the interconversion of 2-phosphoglycerate and 3-phosphoglycerate.</text>
</comment>
<dbReference type="Proteomes" id="UP000388235">
    <property type="component" value="Chromosome"/>
</dbReference>
<dbReference type="EMBL" id="CP045871">
    <property type="protein sequence ID" value="QGG81225.1"/>
    <property type="molecule type" value="Genomic_DNA"/>
</dbReference>
<feature type="binding site" evidence="9 12">
    <location>
        <position position="190"/>
    </location>
    <ligand>
        <name>substrate</name>
    </ligand>
</feature>
<dbReference type="InterPro" id="IPR017850">
    <property type="entry name" value="Alkaline_phosphatase_core_sf"/>
</dbReference>
<feature type="active site" description="Phosphoserine intermediate" evidence="9 11">
    <location>
        <position position="62"/>
    </location>
</feature>
<keyword evidence="8 9" id="KW-0413">Isomerase</keyword>
<feature type="binding site" evidence="9 12">
    <location>
        <begin position="256"/>
        <end position="259"/>
    </location>
    <ligand>
        <name>substrate</name>
    </ligand>
</feature>
<feature type="binding site" evidence="9 13">
    <location>
        <position position="62"/>
    </location>
    <ligand>
        <name>Mn(2+)</name>
        <dbReference type="ChEBI" id="CHEBI:29035"/>
        <label>2</label>
    </ligand>
</feature>
<dbReference type="Gene3D" id="3.40.720.10">
    <property type="entry name" value="Alkaline Phosphatase, subunit A"/>
    <property type="match status" value="1"/>
</dbReference>
<reference evidence="16 17" key="1">
    <citation type="submission" date="2019-11" db="EMBL/GenBank/DDBJ databases">
        <authorList>
            <person name="Khan S.A."/>
            <person name="Jeon C.O."/>
            <person name="Chun B.H."/>
        </authorList>
    </citation>
    <scope>NUCLEOTIDE SEQUENCE [LARGE SCALE GENOMIC DNA]</scope>
    <source>
        <strain evidence="16 17">IMCC 1097</strain>
    </source>
</reference>
<evidence type="ECO:0000256" key="11">
    <source>
        <dbReference type="PIRSR" id="PIRSR001492-1"/>
    </source>
</evidence>
<dbReference type="Pfam" id="PF06415">
    <property type="entry name" value="iPGM_N"/>
    <property type="match status" value="1"/>
</dbReference>
<feature type="binding site" evidence="9 12">
    <location>
        <begin position="152"/>
        <end position="153"/>
    </location>
    <ligand>
        <name>substrate</name>
    </ligand>
</feature>
<dbReference type="GO" id="GO:0006007">
    <property type="term" value="P:glucose catabolic process"/>
    <property type="evidence" value="ECO:0007669"/>
    <property type="project" value="InterPro"/>
</dbReference>
<dbReference type="PANTHER" id="PTHR31637:SF0">
    <property type="entry name" value="2,3-BISPHOSPHOGLYCERATE-INDEPENDENT PHOSPHOGLYCERATE MUTASE"/>
    <property type="match status" value="1"/>
</dbReference>
<dbReference type="AlphaFoldDB" id="A0A5Q2QJG7"/>
<evidence type="ECO:0000313" key="17">
    <source>
        <dbReference type="Proteomes" id="UP000388235"/>
    </source>
</evidence>
<evidence type="ECO:0000256" key="12">
    <source>
        <dbReference type="PIRSR" id="PIRSR001492-2"/>
    </source>
</evidence>
<keyword evidence="6 9" id="KW-0324">Glycolysis</keyword>
<feature type="binding site" evidence="9 13">
    <location>
        <position position="399"/>
    </location>
    <ligand>
        <name>Mn(2+)</name>
        <dbReference type="ChEBI" id="CHEBI:29035"/>
        <label>1</label>
    </ligand>
</feature>
<dbReference type="InterPro" id="IPR006124">
    <property type="entry name" value="Metalloenzyme"/>
</dbReference>
<dbReference type="GO" id="GO:0006096">
    <property type="term" value="P:glycolytic process"/>
    <property type="evidence" value="ECO:0007669"/>
    <property type="project" value="UniProtKB-UniRule"/>
</dbReference>
<dbReference type="EC" id="5.4.2.12" evidence="9 10"/>
<feature type="binding site" evidence="9 12">
    <location>
        <position position="184"/>
    </location>
    <ligand>
        <name>substrate</name>
    </ligand>
</feature>
<comment type="cofactor">
    <cofactor evidence="9">
        <name>Mn(2+)</name>
        <dbReference type="ChEBI" id="CHEBI:29035"/>
    </cofactor>
    <text evidence="9">Binds 2 manganese ions per subunit.</text>
</comment>
<feature type="domain" description="Metalloenzyme" evidence="14">
    <location>
        <begin position="6"/>
        <end position="491"/>
    </location>
</feature>
<gene>
    <name evidence="9" type="primary">gpmI</name>
    <name evidence="16" type="ORF">GH975_11875</name>
</gene>
<dbReference type="FunFam" id="3.40.1450.10:FF:000002">
    <property type="entry name" value="2,3-bisphosphoglycerate-independent phosphoglycerate mutase"/>
    <property type="match status" value="1"/>
</dbReference>
<feature type="binding site" evidence="9 13">
    <location>
        <position position="437"/>
    </location>
    <ligand>
        <name>Mn(2+)</name>
        <dbReference type="ChEBI" id="CHEBI:29035"/>
        <label>2</label>
    </ligand>
</feature>
<keyword evidence="17" id="KW-1185">Reference proteome</keyword>
<dbReference type="SUPFAM" id="SSF64158">
    <property type="entry name" value="2,3-Bisphosphoglycerate-independent phosphoglycerate mutase, substrate-binding domain"/>
    <property type="match status" value="1"/>
</dbReference>
<keyword evidence="5 9" id="KW-0479">Metal-binding</keyword>
<dbReference type="PIRSF" id="PIRSF001492">
    <property type="entry name" value="IPGAM"/>
    <property type="match status" value="1"/>
</dbReference>
<dbReference type="Pfam" id="PF01676">
    <property type="entry name" value="Metalloenzyme"/>
    <property type="match status" value="1"/>
</dbReference>
<evidence type="ECO:0000313" key="16">
    <source>
        <dbReference type="EMBL" id="QGG81225.1"/>
    </source>
</evidence>
<evidence type="ECO:0000256" key="7">
    <source>
        <dbReference type="ARBA" id="ARBA00023211"/>
    </source>
</evidence>
<comment type="pathway">
    <text evidence="3 9">Carbohydrate degradation; glycolysis; pyruvate from D-glyceraldehyde 3-phosphate: step 3/5.</text>
</comment>
<dbReference type="Gene3D" id="3.40.1450.10">
    <property type="entry name" value="BPG-independent phosphoglycerate mutase, domain B"/>
    <property type="match status" value="1"/>
</dbReference>
<accession>A0A5Q2QJG7</accession>
<dbReference type="SUPFAM" id="SSF53649">
    <property type="entry name" value="Alkaline phosphatase-like"/>
    <property type="match status" value="1"/>
</dbReference>
<evidence type="ECO:0000256" key="9">
    <source>
        <dbReference type="HAMAP-Rule" id="MF_01038"/>
    </source>
</evidence>
<dbReference type="InterPro" id="IPR011258">
    <property type="entry name" value="BPG-indep_PGM_N"/>
</dbReference>
<evidence type="ECO:0000256" key="3">
    <source>
        <dbReference type="ARBA" id="ARBA00004798"/>
    </source>
</evidence>
<evidence type="ECO:0000256" key="10">
    <source>
        <dbReference type="NCBIfam" id="TIGR01307"/>
    </source>
</evidence>
<feature type="binding site" evidence="9 12">
    <location>
        <position position="328"/>
    </location>
    <ligand>
        <name>substrate</name>
    </ligand>
</feature>
<evidence type="ECO:0000256" key="5">
    <source>
        <dbReference type="ARBA" id="ARBA00022723"/>
    </source>
</evidence>
<keyword evidence="7 9" id="KW-0464">Manganese</keyword>
<dbReference type="InterPro" id="IPR005995">
    <property type="entry name" value="Pgm_bpd_ind"/>
</dbReference>
<dbReference type="KEGG" id="llp:GH975_11875"/>
<comment type="similarity">
    <text evidence="4 9">Belongs to the BPG-independent phosphoglycerate mutase family.</text>
</comment>
<evidence type="ECO:0000256" key="1">
    <source>
        <dbReference type="ARBA" id="ARBA00000370"/>
    </source>
</evidence>
<dbReference type="InterPro" id="IPR036646">
    <property type="entry name" value="PGAM_B_sf"/>
</dbReference>
<dbReference type="GO" id="GO:0030145">
    <property type="term" value="F:manganese ion binding"/>
    <property type="evidence" value="ECO:0007669"/>
    <property type="project" value="UniProtKB-UniRule"/>
</dbReference>
<feature type="binding site" evidence="9 13">
    <location>
        <position position="455"/>
    </location>
    <ligand>
        <name>Mn(2+)</name>
        <dbReference type="ChEBI" id="CHEBI:29035"/>
        <label>1</label>
    </ligand>
</feature>
<name>A0A5Q2QJG7_9GAMM</name>
<feature type="binding site" evidence="9 13">
    <location>
        <position position="395"/>
    </location>
    <ligand>
        <name>Mn(2+)</name>
        <dbReference type="ChEBI" id="CHEBI:29035"/>
        <label>1</label>
    </ligand>
</feature>
<feature type="binding site" evidence="9 12">
    <location>
        <position position="123"/>
    </location>
    <ligand>
        <name>substrate</name>
    </ligand>
</feature>
<comment type="subunit">
    <text evidence="9">Monomer.</text>
</comment>
<evidence type="ECO:0000256" key="2">
    <source>
        <dbReference type="ARBA" id="ARBA00002315"/>
    </source>
</evidence>
<dbReference type="NCBIfam" id="TIGR01307">
    <property type="entry name" value="pgm_bpd_ind"/>
    <property type="match status" value="1"/>
</dbReference>
<comment type="catalytic activity">
    <reaction evidence="1 9">
        <text>(2R)-2-phosphoglycerate = (2R)-3-phosphoglycerate</text>
        <dbReference type="Rhea" id="RHEA:15901"/>
        <dbReference type="ChEBI" id="CHEBI:58272"/>
        <dbReference type="ChEBI" id="CHEBI:58289"/>
        <dbReference type="EC" id="5.4.2.12"/>
    </reaction>
</comment>
<dbReference type="PANTHER" id="PTHR31637">
    <property type="entry name" value="2,3-BISPHOSPHOGLYCERATE-INDEPENDENT PHOSPHOGLYCERATE MUTASE"/>
    <property type="match status" value="1"/>
</dbReference>
<dbReference type="GO" id="GO:0004619">
    <property type="term" value="F:phosphoglycerate mutase activity"/>
    <property type="evidence" value="ECO:0007669"/>
    <property type="project" value="UniProtKB-UniRule"/>
</dbReference>
<evidence type="ECO:0000256" key="13">
    <source>
        <dbReference type="PIRSR" id="PIRSR001492-3"/>
    </source>
</evidence>
<feature type="binding site" evidence="9 13">
    <location>
        <position position="436"/>
    </location>
    <ligand>
        <name>Mn(2+)</name>
        <dbReference type="ChEBI" id="CHEBI:29035"/>
        <label>2</label>
    </ligand>
</feature>
<organism evidence="16 17">
    <name type="scientific">Litorivicinus lipolyticus</name>
    <dbReference type="NCBI Taxonomy" id="418701"/>
    <lineage>
        <taxon>Bacteria</taxon>
        <taxon>Pseudomonadati</taxon>
        <taxon>Pseudomonadota</taxon>
        <taxon>Gammaproteobacteria</taxon>
        <taxon>Oceanospirillales</taxon>
        <taxon>Litorivicinaceae</taxon>
        <taxon>Litorivicinus</taxon>
    </lineage>
</organism>
<feature type="binding site" evidence="9 13">
    <location>
        <position position="13"/>
    </location>
    <ligand>
        <name>Mn(2+)</name>
        <dbReference type="ChEBI" id="CHEBI:29035"/>
        <label>2</label>
    </ligand>
</feature>
<evidence type="ECO:0000259" key="14">
    <source>
        <dbReference type="Pfam" id="PF01676"/>
    </source>
</evidence>
<dbReference type="UniPathway" id="UPA00109">
    <property type="reaction ID" value="UER00186"/>
</dbReference>